<feature type="transmembrane region" description="Helical" evidence="2">
    <location>
        <begin position="242"/>
        <end position="263"/>
    </location>
</feature>
<reference evidence="5 6" key="1">
    <citation type="submission" date="2020-08" db="EMBL/GenBank/DDBJ databases">
        <title>Genomic Encyclopedia of Type Strains, Phase IV (KMG-IV): sequencing the most valuable type-strain genomes for metagenomic binning, comparative biology and taxonomic classification.</title>
        <authorList>
            <person name="Goeker M."/>
        </authorList>
    </citation>
    <scope>NUCLEOTIDE SEQUENCE [LARGE SCALE GENOMIC DNA]</scope>
    <source>
        <strain evidence="5 6">DSM 23562</strain>
    </source>
</reference>
<evidence type="ECO:0000313" key="6">
    <source>
        <dbReference type="Proteomes" id="UP000520814"/>
    </source>
</evidence>
<evidence type="ECO:0000313" key="5">
    <source>
        <dbReference type="EMBL" id="MBB6053536.1"/>
    </source>
</evidence>
<keyword evidence="2" id="KW-0812">Transmembrane</keyword>
<proteinExistence type="predicted"/>
<dbReference type="Pfam" id="PF13519">
    <property type="entry name" value="VWA_2"/>
    <property type="match status" value="1"/>
</dbReference>
<name>A0A7W9W9Q2_ARMRO</name>
<dbReference type="EMBL" id="JACHGW010000007">
    <property type="protein sequence ID" value="MBB6053536.1"/>
    <property type="molecule type" value="Genomic_DNA"/>
</dbReference>
<dbReference type="InterPro" id="IPR002035">
    <property type="entry name" value="VWF_A"/>
</dbReference>
<evidence type="ECO:0000256" key="1">
    <source>
        <dbReference type="SAM" id="MobiDB-lite"/>
    </source>
</evidence>
<feature type="domain" description="VWFA" evidence="4">
    <location>
        <begin position="39"/>
        <end position="144"/>
    </location>
</feature>
<dbReference type="InterPro" id="IPR036465">
    <property type="entry name" value="vWFA_dom_sf"/>
</dbReference>
<keyword evidence="2" id="KW-0472">Membrane</keyword>
<accession>A0A7W9W9Q2</accession>
<dbReference type="AlphaFoldDB" id="A0A7W9W9Q2"/>
<feature type="compositionally biased region" description="Low complexity" evidence="1">
    <location>
        <begin position="216"/>
        <end position="225"/>
    </location>
</feature>
<protein>
    <recommendedName>
        <fullName evidence="4">VWFA domain-containing protein</fullName>
    </recommendedName>
</protein>
<feature type="chain" id="PRO_5031507799" description="VWFA domain-containing protein" evidence="3">
    <location>
        <begin position="21"/>
        <end position="379"/>
    </location>
</feature>
<keyword evidence="2" id="KW-1133">Transmembrane helix</keyword>
<dbReference type="Proteomes" id="UP000520814">
    <property type="component" value="Unassembled WGS sequence"/>
</dbReference>
<dbReference type="SUPFAM" id="SSF53300">
    <property type="entry name" value="vWA-like"/>
    <property type="match status" value="1"/>
</dbReference>
<keyword evidence="3" id="KW-0732">Signal</keyword>
<feature type="signal peptide" evidence="3">
    <location>
        <begin position="1"/>
        <end position="20"/>
    </location>
</feature>
<evidence type="ECO:0000259" key="4">
    <source>
        <dbReference type="Pfam" id="PF13519"/>
    </source>
</evidence>
<keyword evidence="6" id="KW-1185">Reference proteome</keyword>
<sequence length="379" mass="41078">MLRFSLTFFALLTALLPALAQSDTREIVSELKDKTPKCVVLIMDVSESMKVDDYNRKMRSAAEAIVKDGLSDGDQLVLYTFGSGFKKVFDETPQTPAARRKLIEQLPLKPEPGEGTNIRQPHHEALKLAHASGKTPFIVIMTDSFNDPPKNTPDAYTEYQKYYTPGKLDVYPSTPENQDYESQLAWMNASPGKTFGIGVEILPSGRPKERFKVAPKEAAPATPEPSQQTTSAPAPPPKTEEFPWALLLGVGGAALAAVLFAVLRPKPLPLRIAGSGPPRDFDVRGNTTLRLGGEGGSAALDAYPLAGTREVVATVKGGRGQFTLVPQPGTKARVYHNGVPLEAPSPLRYGDEVRVSILDSNGALVKETRLKFSDPNKTI</sequence>
<evidence type="ECO:0000256" key="3">
    <source>
        <dbReference type="SAM" id="SignalP"/>
    </source>
</evidence>
<dbReference type="Gene3D" id="3.40.50.410">
    <property type="entry name" value="von Willebrand factor, type A domain"/>
    <property type="match status" value="1"/>
</dbReference>
<dbReference type="CDD" id="cd00198">
    <property type="entry name" value="vWFA"/>
    <property type="match status" value="1"/>
</dbReference>
<organism evidence="5 6">
    <name type="scientific">Armatimonas rosea</name>
    <dbReference type="NCBI Taxonomy" id="685828"/>
    <lineage>
        <taxon>Bacteria</taxon>
        <taxon>Bacillati</taxon>
        <taxon>Armatimonadota</taxon>
        <taxon>Armatimonadia</taxon>
        <taxon>Armatimonadales</taxon>
        <taxon>Armatimonadaceae</taxon>
        <taxon>Armatimonas</taxon>
    </lineage>
</organism>
<dbReference type="RefSeq" id="WP_184203625.1">
    <property type="nucleotide sequence ID" value="NZ_JACHGW010000007.1"/>
</dbReference>
<feature type="region of interest" description="Disordered" evidence="1">
    <location>
        <begin position="211"/>
        <end position="238"/>
    </location>
</feature>
<evidence type="ECO:0000256" key="2">
    <source>
        <dbReference type="SAM" id="Phobius"/>
    </source>
</evidence>
<gene>
    <name evidence="5" type="ORF">HNQ39_005371</name>
</gene>
<comment type="caution">
    <text evidence="5">The sequence shown here is derived from an EMBL/GenBank/DDBJ whole genome shotgun (WGS) entry which is preliminary data.</text>
</comment>